<evidence type="ECO:0000256" key="7">
    <source>
        <dbReference type="ARBA" id="ARBA00022723"/>
    </source>
</evidence>
<feature type="domain" description="Gamma-butyrobetaine hydroxylase-like N-terminal" evidence="18">
    <location>
        <begin position="55"/>
        <end position="119"/>
    </location>
</feature>
<evidence type="ECO:0000256" key="4">
    <source>
        <dbReference type="ARBA" id="ARBA00008654"/>
    </source>
</evidence>
<evidence type="ECO:0000256" key="12">
    <source>
        <dbReference type="ARBA" id="ARBA00030363"/>
    </source>
</evidence>
<evidence type="ECO:0000313" key="20">
    <source>
        <dbReference type="Proteomes" id="UP001445076"/>
    </source>
</evidence>
<name>A0AAW0W6H7_CHEQU</name>
<dbReference type="InterPro" id="IPR042098">
    <property type="entry name" value="TauD-like_sf"/>
</dbReference>
<comment type="similarity">
    <text evidence="4">Belongs to the gamma-BBH/TMLD family.</text>
</comment>
<organism evidence="19 20">
    <name type="scientific">Cherax quadricarinatus</name>
    <name type="common">Australian red claw crayfish</name>
    <dbReference type="NCBI Taxonomy" id="27406"/>
    <lineage>
        <taxon>Eukaryota</taxon>
        <taxon>Metazoa</taxon>
        <taxon>Ecdysozoa</taxon>
        <taxon>Arthropoda</taxon>
        <taxon>Crustacea</taxon>
        <taxon>Multicrustacea</taxon>
        <taxon>Malacostraca</taxon>
        <taxon>Eumalacostraca</taxon>
        <taxon>Eucarida</taxon>
        <taxon>Decapoda</taxon>
        <taxon>Pleocyemata</taxon>
        <taxon>Astacidea</taxon>
        <taxon>Parastacoidea</taxon>
        <taxon>Parastacidae</taxon>
        <taxon>Cherax</taxon>
    </lineage>
</organism>
<comment type="cofactor">
    <cofactor evidence="1">
        <name>Fe(2+)</name>
        <dbReference type="ChEBI" id="CHEBI:29033"/>
    </cofactor>
</comment>
<evidence type="ECO:0000256" key="16">
    <source>
        <dbReference type="ARBA" id="ARBA00049334"/>
    </source>
</evidence>
<evidence type="ECO:0000259" key="17">
    <source>
        <dbReference type="Pfam" id="PF02668"/>
    </source>
</evidence>
<comment type="cofactor">
    <cofactor evidence="2">
        <name>L-ascorbate</name>
        <dbReference type="ChEBI" id="CHEBI:38290"/>
    </cofactor>
</comment>
<keyword evidence="20" id="KW-1185">Reference proteome</keyword>
<evidence type="ECO:0000256" key="9">
    <source>
        <dbReference type="ARBA" id="ARBA00022964"/>
    </source>
</evidence>
<comment type="function">
    <text evidence="15">Converts trimethyllysine (TML) into hydroxytrimethyllysine (HTML).</text>
</comment>
<dbReference type="AlphaFoldDB" id="A0AAW0W6H7"/>
<gene>
    <name evidence="19" type="ORF">OTU49_010965</name>
</gene>
<evidence type="ECO:0000259" key="18">
    <source>
        <dbReference type="Pfam" id="PF06155"/>
    </source>
</evidence>
<protein>
    <recommendedName>
        <fullName evidence="6">Trimethyllysine dioxygenase, mitochondrial</fullName>
        <ecNumber evidence="5">1.14.11.8</ecNumber>
    </recommendedName>
    <alternativeName>
        <fullName evidence="13">Epsilon-trimethyllysine 2-oxoglutarate dioxygenase</fullName>
    </alternativeName>
    <alternativeName>
        <fullName evidence="12">TML hydroxylase</fullName>
    </alternativeName>
    <alternativeName>
        <fullName evidence="14">TML-alpha-ketoglutarate dioxygenase</fullName>
    </alternativeName>
</protein>
<evidence type="ECO:0000256" key="11">
    <source>
        <dbReference type="ARBA" id="ARBA00023004"/>
    </source>
</evidence>
<dbReference type="InterPro" id="IPR010376">
    <property type="entry name" value="GBBH-like_N"/>
</dbReference>
<feature type="domain" description="TauD/TfdA-like" evidence="17">
    <location>
        <begin position="150"/>
        <end position="373"/>
    </location>
</feature>
<keyword evidence="10" id="KW-0560">Oxidoreductase</keyword>
<dbReference type="Gene3D" id="3.30.2020.30">
    <property type="match status" value="1"/>
</dbReference>
<evidence type="ECO:0000313" key="19">
    <source>
        <dbReference type="EMBL" id="KAK8724901.1"/>
    </source>
</evidence>
<evidence type="ECO:0000256" key="2">
    <source>
        <dbReference type="ARBA" id="ARBA00001961"/>
    </source>
</evidence>
<dbReference type="Gene3D" id="3.60.130.10">
    <property type="entry name" value="Clavaminate synthase-like"/>
    <property type="match status" value="1"/>
</dbReference>
<dbReference type="FunFam" id="3.30.2020.30:FF:000002">
    <property type="entry name" value="Putative gamma-butyrobetaine dioxygenase"/>
    <property type="match status" value="1"/>
</dbReference>
<dbReference type="InterPro" id="IPR003819">
    <property type="entry name" value="TauD/TfdA-like"/>
</dbReference>
<evidence type="ECO:0000256" key="15">
    <source>
        <dbReference type="ARBA" id="ARBA00046008"/>
    </source>
</evidence>
<dbReference type="Pfam" id="PF02668">
    <property type="entry name" value="TauD"/>
    <property type="match status" value="1"/>
</dbReference>
<keyword evidence="8" id="KW-0124">Carnitine biosynthesis</keyword>
<evidence type="ECO:0000256" key="10">
    <source>
        <dbReference type="ARBA" id="ARBA00023002"/>
    </source>
</evidence>
<accession>A0AAW0W6H7</accession>
<sequence>MMLRFLRTLTHSSTSWHVSCTRLVRRPYCSVSVDTKVLECGAQVELHHPRWPHSLYLPYLWLRDHCRCPLCYNHKTHQRIYDVNDINLNIRPAAVSTTKEVLKIKWPDGHNSEYEYKFLWQNSFEGQRTSYKVPRLLWKATTFPAAHLTTVPLGDLYDPEKDGVRRLIYSVIRHGFAFISEVPADTESTEAAIEKICLIKKTFFGEMWSMQANNFKHYDTAYSTDFIGAHTDNTYFSQASRIQVFHCLQPATEGGKTLLVDGFNIAKQFQEKYPEGYEFLSSEAIPSEFIEEGKHHLSLDTVFKNNPVTGNIQQIRYNIYDRAPLSSLPMKKIQEFYLHFNNLTRIVRNPKNEYWLKLEPGTVLLSDNWRLMH</sequence>
<dbReference type="GO" id="GO:0050353">
    <property type="term" value="F:trimethyllysine dioxygenase activity"/>
    <property type="evidence" value="ECO:0007669"/>
    <property type="project" value="UniProtKB-EC"/>
</dbReference>
<dbReference type="EC" id="1.14.11.8" evidence="5"/>
<dbReference type="GO" id="GO:0005739">
    <property type="term" value="C:mitochondrion"/>
    <property type="evidence" value="ECO:0007669"/>
    <property type="project" value="TreeGrafter"/>
</dbReference>
<dbReference type="InterPro" id="IPR050411">
    <property type="entry name" value="AlphaKG_dependent_hydroxylases"/>
</dbReference>
<dbReference type="InterPro" id="IPR038492">
    <property type="entry name" value="GBBH-like_N_sf"/>
</dbReference>
<keyword evidence="9" id="KW-0223">Dioxygenase</keyword>
<dbReference type="NCBIfam" id="TIGR02410">
    <property type="entry name" value="carnitine_TMLD"/>
    <property type="match status" value="1"/>
</dbReference>
<evidence type="ECO:0000256" key="3">
    <source>
        <dbReference type="ARBA" id="ARBA00005022"/>
    </source>
</evidence>
<proteinExistence type="inferred from homology"/>
<reference evidence="19 20" key="1">
    <citation type="journal article" date="2024" name="BMC Genomics">
        <title>Genome assembly of redclaw crayfish (Cherax quadricarinatus) provides insights into its immune adaptation and hypoxia tolerance.</title>
        <authorList>
            <person name="Liu Z."/>
            <person name="Zheng J."/>
            <person name="Li H."/>
            <person name="Fang K."/>
            <person name="Wang S."/>
            <person name="He J."/>
            <person name="Zhou D."/>
            <person name="Weng S."/>
            <person name="Chi M."/>
            <person name="Gu Z."/>
            <person name="He J."/>
            <person name="Li F."/>
            <person name="Wang M."/>
        </authorList>
    </citation>
    <scope>NUCLEOTIDE SEQUENCE [LARGE SCALE GENOMIC DNA]</scope>
    <source>
        <strain evidence="19">ZL_2023a</strain>
    </source>
</reference>
<comment type="catalytic activity">
    <reaction evidence="16">
        <text>N(6),N(6),N(6)-trimethyl-L-lysine + 2-oxoglutarate + O2 = (3S)-3-hydroxy-N(6),N(6),N(6)-trimethyl-L-lysine + succinate + CO2</text>
        <dbReference type="Rhea" id="RHEA:14181"/>
        <dbReference type="ChEBI" id="CHEBI:15379"/>
        <dbReference type="ChEBI" id="CHEBI:16526"/>
        <dbReference type="ChEBI" id="CHEBI:16810"/>
        <dbReference type="ChEBI" id="CHEBI:30031"/>
        <dbReference type="ChEBI" id="CHEBI:58100"/>
        <dbReference type="ChEBI" id="CHEBI:141499"/>
        <dbReference type="EC" id="1.14.11.8"/>
    </reaction>
</comment>
<keyword evidence="7" id="KW-0479">Metal-binding</keyword>
<dbReference type="GO" id="GO:0045329">
    <property type="term" value="P:carnitine biosynthetic process"/>
    <property type="evidence" value="ECO:0007669"/>
    <property type="project" value="UniProtKB-KW"/>
</dbReference>
<feature type="non-terminal residue" evidence="19">
    <location>
        <position position="373"/>
    </location>
</feature>
<keyword evidence="11" id="KW-0408">Iron</keyword>
<comment type="caution">
    <text evidence="19">The sequence shown here is derived from an EMBL/GenBank/DDBJ whole genome shotgun (WGS) entry which is preliminary data.</text>
</comment>
<evidence type="ECO:0000256" key="1">
    <source>
        <dbReference type="ARBA" id="ARBA00001954"/>
    </source>
</evidence>
<dbReference type="Pfam" id="PF06155">
    <property type="entry name" value="GBBH-like_N"/>
    <property type="match status" value="1"/>
</dbReference>
<evidence type="ECO:0000256" key="8">
    <source>
        <dbReference type="ARBA" id="ARBA00022873"/>
    </source>
</evidence>
<dbReference type="SUPFAM" id="SSF51197">
    <property type="entry name" value="Clavaminate synthase-like"/>
    <property type="match status" value="1"/>
</dbReference>
<dbReference type="PANTHER" id="PTHR10696:SF51">
    <property type="entry name" value="TRIMETHYLLYSINE DIOXYGENASE, MITOCHONDRIAL"/>
    <property type="match status" value="1"/>
</dbReference>
<dbReference type="GO" id="GO:0005506">
    <property type="term" value="F:iron ion binding"/>
    <property type="evidence" value="ECO:0007669"/>
    <property type="project" value="InterPro"/>
</dbReference>
<evidence type="ECO:0000256" key="14">
    <source>
        <dbReference type="ARBA" id="ARBA00032283"/>
    </source>
</evidence>
<dbReference type="PANTHER" id="PTHR10696">
    <property type="entry name" value="GAMMA-BUTYROBETAINE HYDROXYLASE-RELATED"/>
    <property type="match status" value="1"/>
</dbReference>
<dbReference type="Proteomes" id="UP001445076">
    <property type="component" value="Unassembled WGS sequence"/>
</dbReference>
<dbReference type="EMBL" id="JARKIK010000084">
    <property type="protein sequence ID" value="KAK8724901.1"/>
    <property type="molecule type" value="Genomic_DNA"/>
</dbReference>
<comment type="pathway">
    <text evidence="3">Amine and polyamine biosynthesis; carnitine biosynthesis.</text>
</comment>
<evidence type="ECO:0000256" key="6">
    <source>
        <dbReference type="ARBA" id="ARBA00016835"/>
    </source>
</evidence>
<dbReference type="InterPro" id="IPR012776">
    <property type="entry name" value="Trimethyllysine_dOase"/>
</dbReference>
<evidence type="ECO:0000256" key="5">
    <source>
        <dbReference type="ARBA" id="ARBA00012267"/>
    </source>
</evidence>
<evidence type="ECO:0000256" key="13">
    <source>
        <dbReference type="ARBA" id="ARBA00031778"/>
    </source>
</evidence>